<feature type="region of interest" description="Disordered" evidence="13">
    <location>
        <begin position="1"/>
        <end position="92"/>
    </location>
</feature>
<feature type="compositionally biased region" description="Basic and acidic residues" evidence="13">
    <location>
        <begin position="851"/>
        <end position="863"/>
    </location>
</feature>
<feature type="transmembrane region" description="Helical" evidence="14">
    <location>
        <begin position="2096"/>
        <end position="2122"/>
    </location>
</feature>
<dbReference type="Proteomes" id="UP000039865">
    <property type="component" value="Unassembled WGS sequence"/>
</dbReference>
<feature type="transmembrane region" description="Helical" evidence="14">
    <location>
        <begin position="2231"/>
        <end position="2255"/>
    </location>
</feature>
<evidence type="ECO:0000256" key="9">
    <source>
        <dbReference type="ARBA" id="ARBA00023065"/>
    </source>
</evidence>
<dbReference type="InParanoid" id="A0A078ANI7"/>
<keyword evidence="12" id="KW-0407">Ion channel</keyword>
<keyword evidence="9" id="KW-0406">Ion transport</keyword>
<dbReference type="FunFam" id="1.20.120.350:FF:000095">
    <property type="entry name" value="Voltage-gated Ca2+ channel, alpha subunit"/>
    <property type="match status" value="2"/>
</dbReference>
<feature type="domain" description="Ion transport" evidence="15">
    <location>
        <begin position="2390"/>
        <end position="2654"/>
    </location>
</feature>
<feature type="compositionally biased region" description="Polar residues" evidence="13">
    <location>
        <begin position="76"/>
        <end position="91"/>
    </location>
</feature>
<evidence type="ECO:0000256" key="2">
    <source>
        <dbReference type="ARBA" id="ARBA00022448"/>
    </source>
</evidence>
<feature type="region of interest" description="Disordered" evidence="13">
    <location>
        <begin position="1074"/>
        <end position="1093"/>
    </location>
</feature>
<dbReference type="GO" id="GO:0098703">
    <property type="term" value="P:calcium ion import across plasma membrane"/>
    <property type="evidence" value="ECO:0007669"/>
    <property type="project" value="TreeGrafter"/>
</dbReference>
<feature type="compositionally biased region" description="Basic residues" evidence="13">
    <location>
        <begin position="2309"/>
        <end position="2320"/>
    </location>
</feature>
<feature type="transmembrane region" description="Helical" evidence="14">
    <location>
        <begin position="590"/>
        <end position="608"/>
    </location>
</feature>
<keyword evidence="6" id="KW-0106">Calcium</keyword>
<feature type="region of interest" description="Disordered" evidence="13">
    <location>
        <begin position="1252"/>
        <end position="1281"/>
    </location>
</feature>
<feature type="transmembrane region" description="Helical" evidence="14">
    <location>
        <begin position="718"/>
        <end position="737"/>
    </location>
</feature>
<comment type="subcellular location">
    <subcellularLocation>
        <location evidence="1">Membrane</location>
        <topology evidence="1">Multi-pass membrane protein</topology>
    </subcellularLocation>
</comment>
<dbReference type="InterPro" id="IPR027359">
    <property type="entry name" value="Volt_channel_dom_sf"/>
</dbReference>
<dbReference type="InterPro" id="IPR050599">
    <property type="entry name" value="VDCC_alpha-1_subunit"/>
</dbReference>
<dbReference type="GO" id="GO:0005891">
    <property type="term" value="C:voltage-gated calcium channel complex"/>
    <property type="evidence" value="ECO:0007669"/>
    <property type="project" value="TreeGrafter"/>
</dbReference>
<feature type="region of interest" description="Disordered" evidence="13">
    <location>
        <begin position="2309"/>
        <end position="2328"/>
    </location>
</feature>
<feature type="transmembrane region" description="Helical" evidence="14">
    <location>
        <begin position="2390"/>
        <end position="2407"/>
    </location>
</feature>
<dbReference type="Gene3D" id="1.10.287.70">
    <property type="match status" value="4"/>
</dbReference>
<feature type="transmembrane region" description="Helical" evidence="14">
    <location>
        <begin position="2703"/>
        <end position="2720"/>
    </location>
</feature>
<organism evidence="16 17">
    <name type="scientific">Stylonychia lemnae</name>
    <name type="common">Ciliate</name>
    <dbReference type="NCBI Taxonomy" id="5949"/>
    <lineage>
        <taxon>Eukaryota</taxon>
        <taxon>Sar</taxon>
        <taxon>Alveolata</taxon>
        <taxon>Ciliophora</taxon>
        <taxon>Intramacronucleata</taxon>
        <taxon>Spirotrichea</taxon>
        <taxon>Stichotrichia</taxon>
        <taxon>Sporadotrichida</taxon>
        <taxon>Oxytrichidae</taxon>
        <taxon>Stylonychinae</taxon>
        <taxon>Stylonychia</taxon>
    </lineage>
</organism>
<feature type="transmembrane region" description="Helical" evidence="14">
    <location>
        <begin position="821"/>
        <end position="843"/>
    </location>
</feature>
<evidence type="ECO:0000313" key="17">
    <source>
        <dbReference type="Proteomes" id="UP000039865"/>
    </source>
</evidence>
<feature type="compositionally biased region" description="Basic and acidic residues" evidence="13">
    <location>
        <begin position="121"/>
        <end position="130"/>
    </location>
</feature>
<keyword evidence="10 14" id="KW-0472">Membrane</keyword>
<feature type="compositionally biased region" description="Polar residues" evidence="13">
    <location>
        <begin position="1"/>
        <end position="19"/>
    </location>
</feature>
<keyword evidence="2" id="KW-0813">Transport</keyword>
<evidence type="ECO:0000256" key="3">
    <source>
        <dbReference type="ARBA" id="ARBA00022568"/>
    </source>
</evidence>
<feature type="domain" description="Ion transport" evidence="15">
    <location>
        <begin position="2065"/>
        <end position="2211"/>
    </location>
</feature>
<feature type="transmembrane region" description="Helical" evidence="14">
    <location>
        <begin position="2134"/>
        <end position="2153"/>
    </location>
</feature>
<feature type="transmembrane region" description="Helical" evidence="14">
    <location>
        <begin position="2509"/>
        <end position="2537"/>
    </location>
</feature>
<keyword evidence="5 14" id="KW-0812">Transmembrane</keyword>
<dbReference type="InterPro" id="IPR005821">
    <property type="entry name" value="Ion_trans_dom"/>
</dbReference>
<feature type="transmembrane region" description="Helical" evidence="14">
    <location>
        <begin position="2066"/>
        <end position="2084"/>
    </location>
</feature>
<feature type="region of interest" description="Disordered" evidence="13">
    <location>
        <begin position="113"/>
        <end position="162"/>
    </location>
</feature>
<evidence type="ECO:0000256" key="1">
    <source>
        <dbReference type="ARBA" id="ARBA00004141"/>
    </source>
</evidence>
<evidence type="ECO:0000256" key="12">
    <source>
        <dbReference type="ARBA" id="ARBA00023303"/>
    </source>
</evidence>
<sequence length="3215" mass="370594">MKKQQQQLQNINMPSSSKAANRERHNNQRQGMNSRMEKQSRYDDQEMDDMMKSSSSFGLPSESYAERISDKEIQSDRNLNSPSRNQNTLNATKKPFIADNGLDISFEFLDDQKKGTAQQKKGGDRKKEENQFGSPSFTTYGQNTQGEPTNRLNEKEVTRSTQQQVNIGISNMKHQSKNLLNKQQQSSQEKANKNKIIQQNIFGNQTMYDKGIGALKKDTDKTKVSKTQNLMLSPKLQNQSKKHTATNQFEGGEYPTFQNLNKQNSNQNDDSYISSHSGINLLAGGLDNSIHLNNPSELNMQAVHNGQRIINNNYQNIVNLRASQQQQSHLPGIQNGYLQKVINNIQDKQQEKKATPLLNLEGISQMNGYNAKYQTTKTSQANQNKVMPISKFDSEEEGGAGLGPTSSQEFTMMYGRNFSAGQRHRNSPSKTNINMYQGTISDIQFHKTEILGTRRESNDYFDFNDENDANSRLRNYAIKNPNDFDNVSYDESERSKVMRMPNLDASKIQLQEEIGYLLSKHTEENAKNEDDNEKDKEAEKQPFYRIVDKDPLDIINDYQDRWPCLKFRKSLAKIRIIINRIALVVISNKYFESVSIMVIITNSLFLALDDPLTTQQPAYLDYSDSIFQYLYTFEMVMKILGYGFIFNKGAYLRDAWNVLDFVIVVSGYISLILSGGGVNLSVLRSFRVIRPLRTISSIQGLRVIVQALVSSLPLLRDTILVLLFFFLIFAIAGVQLFSGALMQRCFAIETGIIMIEDKLCGGGSECPSGFACGKTMKNPNYGATNFDNIFYAFLQIFQTVTLEGWTTTMLALEQTVGQWTIIYFVPIVFIGAFFLLNLTLAVIKSKFTEEHNKNKNKHSDNASKKKPKIYGNESEEDDQDVLQDNRNSNEAPKLTKVQQKLKEIEESLDLTPRSKKLMKEKAKLQELMKRVDFAIKAKEVKDKVTPRGSQIFNFSQMSMDQIGLQAVALQSSKFKNHHVNKINVAEIFNSRFFHFQVNSQNSLLKIDENDLSLNRSIEAALRNNNGSYANRFGARLNKKKFEEQFPIKEDDQENSFLKSSHKFSQDLASLIDNEDDKKYSKSDEKASKGQEISNMNRTQTMGKTKFSPWLGQVFEIQKQPQQEDHPNSARLLMGGFAGIKSKQFSEKEESDEILKLKREIYEKIAKNFNIFEFFDRDHPGDDEYSGDEVHEEIDLDEEEFDSFPQSRENNRRIQEDELVEILDQSNGSPNEPKYQRKSTMATVETKSFMKKRSFNWKDKTDQNLSDSGGHNGIGRQPQNEREFSQNITGTIGLNDQTMFTTHNMLMTSIHGNNQQTYRQQTAIARLQTHSPEKNSFKLDHQQFEDEDEKAKREEQEKKYNNTFKQKFKTFFRGCSMQKRQKRLKIIEEEFKKKMGRSKSQKLPKETAKGRSMQVKPSPIPTMETRGNINNSGNVHNESTLPRYQSLLKPSIRAKSEERKTLQLQKQHYQFKQKLEIMQKRRSKFFAQALKDIGKTQEQVLRELKENARSRRFIKLGGGFETTKKAEKKLLMRSGSLDFDKKPTLSLQDNAFKINLNLVTADDRLLGFSPKKDQSYKYDDDIRINKNQNLKTKISNISKKLKDQQSDGEVLDMDEVLKEKKKKLIIKMKNYKFTSVDDVFETRDDKDKDMIHSNVNANQKASMMKEPEVKKILRQGEQQHKPFQKKIMNVQKRFFEDLMQNEVIESDDNQETVLRRLEDEYNVDHRSNIHVTGTLSIVINKPTNENKMLNKNYYDQLNPSRRVIATSFIEEPSVNQLFILSKENIFSDNESLVHQNSARSQNLNVNLNQSQELLPVQKLGNNLKLNLRRINTRLSGGSKKSMKNGMSKKKTIKQSSVLGTERKSAPNSQRNNQNNQNTANQQTLTSQQKKQQQEALDNARYFMPRPEALTDKQILKRLNNEVKRSKVFSSVHFRKLPDSIRRKDGVVTVLPNKKKKGAKKGTITHRDEDGDDELSETSEEEERLNDDYFIDRELDYYEQILKAKNAAASRPIDNIEWSGQDIMQRFDPYKARIALESLNKIRVWPKGISGYVKRARVLLKHFMKSSFIENFMTLCVFANTIVLSIDHYGIKQDLTDILSVCNTLFTIIFAVEMFLKILAVGIVKYLRDKLNYMDGAIVILSLVELVFMGGKGSLKALRSIRIIRTFRVLRVARLLRGLKSMMNIIAVIQRSISSFIYLAMLLFLFIFIYALLENWNSVMFFAFGSTINPFISAIYFISCIFIGNFMLLNLFLAILLDSFTAVEEEDHDTPEKRVAREKQRIEDLKTKEGEDFINGLDEIEIDNAQKNVSKKKKKKKKKSSGKSRTGEEPLSNILEESIEIDLETLNSRKAETLSQKNILFKGIECQRSLYIFSQSNPLRIKIYEMVTNTKFETFILLVIVFSSIKLIYDTYTQDFSDDNPLVDISAKFDYVFTTIFTMELMLKCAAFGFAMDTNSYLRESWNQLDCFIVITSLIDALFSNVNLPIIKILRLLRILRPLRFISHNSSMKTVVVALLSSMGAIFNVGIVVIAVFLMFAILGVNLFAGKLQSCSVNPYQVRNELDCFKARGEWITYSQNFDNVPRAMITLFVVATQEGWPDLMYAYTDITNEAQGPKPGESPANAYFFVAFVFVGSFFFMNLFVGVLFMNFEAAQRDEKEALLLDGDEMKWVDMMKMIIQTKPEIIKTPKNVISQFLYKHTKPETKFDLFIMICIILNMLQMAINFEGQTVTYGKGLEVANYIFTGIFALEVMLKIVANGTAYFAPTWHKFDVFVVISSFLDIVMGQLSTATLKPLRVAPQLARVLRVLRVSRLFKLLNKYKGLQALIQTITFSIPSLSNVFALLLLVYFIFAVLGVFMFRQITVGNIIDPTFMNFANFSQALIILLRISTGEDWPTIMYDTMNTDSTCIQGKNCGYSYSPVFFIAFVMICSYVMLNLFVLIILQQFELYYLPQDNILQQFREDLIKFKFTWSKFSKEFEGLKIRSLDLVAYFKELEGNLGMKDDTDKNIMRYIVKMNLESDEEGFIYFNELLFKAMKRIYGKERTKKRILVDFELKTLDKLQRIKAKQQMKSRKNERVKAVTVNPFLSVMYKNMSFKAWAKIFKYNRIRRNDEVEYNLDRDSSDEELQQKDEDEYAYVTEKDESCYSDEGEIGGQQNLQQNEIIAEESSQHISDIDSPTKVLKQTSRHSHKASQDLQLMQEDMILIENNDQTIVSDKR</sequence>
<feature type="compositionally biased region" description="Basic and acidic residues" evidence="13">
    <location>
        <begin position="35"/>
        <end position="44"/>
    </location>
</feature>
<evidence type="ECO:0000256" key="8">
    <source>
        <dbReference type="ARBA" id="ARBA00022989"/>
    </source>
</evidence>
<feature type="transmembrane region" description="Helical" evidence="14">
    <location>
        <begin position="2735"/>
        <end position="2754"/>
    </location>
</feature>
<proteinExistence type="predicted"/>
<feature type="compositionally biased region" description="Polar residues" evidence="13">
    <location>
        <begin position="131"/>
        <end position="151"/>
    </location>
</feature>
<evidence type="ECO:0000256" key="4">
    <source>
        <dbReference type="ARBA" id="ARBA00022673"/>
    </source>
</evidence>
<dbReference type="GO" id="GO:0008331">
    <property type="term" value="F:high voltage-gated calcium channel activity"/>
    <property type="evidence" value="ECO:0007669"/>
    <property type="project" value="TreeGrafter"/>
</dbReference>
<feature type="region of interest" description="Disordered" evidence="13">
    <location>
        <begin position="1329"/>
        <end position="1355"/>
    </location>
</feature>
<keyword evidence="4" id="KW-0107">Calcium channel</keyword>
<dbReference type="PANTHER" id="PTHR45628:SF7">
    <property type="entry name" value="VOLTAGE-DEPENDENT CALCIUM CHANNEL TYPE A SUBUNIT ALPHA-1"/>
    <property type="match status" value="1"/>
</dbReference>
<dbReference type="OMA" id="NIFRITW"/>
<feature type="compositionally biased region" description="Basic and acidic residues" evidence="13">
    <location>
        <begin position="64"/>
        <end position="75"/>
    </location>
</feature>
<feature type="domain" description="Ion transport" evidence="15">
    <location>
        <begin position="588"/>
        <end position="853"/>
    </location>
</feature>
<feature type="transmembrane region" description="Helical" evidence="14">
    <location>
        <begin position="628"/>
        <end position="646"/>
    </location>
</feature>
<dbReference type="OrthoDB" id="431720at2759"/>
<keyword evidence="11" id="KW-0325">Glycoprotein</keyword>
<feature type="region of interest" description="Disordered" evidence="13">
    <location>
        <begin position="1831"/>
        <end position="1894"/>
    </location>
</feature>
<gene>
    <name evidence="16" type="primary">Contig11861.g12693</name>
    <name evidence="16" type="ORF">STYLEM_12788</name>
</gene>
<feature type="transmembrane region" description="Helical" evidence="14">
    <location>
        <begin position="2766"/>
        <end position="2784"/>
    </location>
</feature>
<dbReference type="EMBL" id="CCKQ01012132">
    <property type="protein sequence ID" value="CDW83739.1"/>
    <property type="molecule type" value="Genomic_DNA"/>
</dbReference>
<evidence type="ECO:0000256" key="7">
    <source>
        <dbReference type="ARBA" id="ARBA00022882"/>
    </source>
</evidence>
<protein>
    <submittedName>
        <fullName evidence="16">Cation channel family protein</fullName>
    </submittedName>
</protein>
<evidence type="ECO:0000256" key="14">
    <source>
        <dbReference type="SAM" id="Phobius"/>
    </source>
</evidence>
<keyword evidence="3" id="KW-0109">Calcium transport</keyword>
<evidence type="ECO:0000256" key="13">
    <source>
        <dbReference type="SAM" id="MobiDB-lite"/>
    </source>
</evidence>
<evidence type="ECO:0000256" key="10">
    <source>
        <dbReference type="ARBA" id="ARBA00023136"/>
    </source>
</evidence>
<accession>A0A078ANI7</accession>
<evidence type="ECO:0000256" key="5">
    <source>
        <dbReference type="ARBA" id="ARBA00022692"/>
    </source>
</evidence>
<feature type="compositionally biased region" description="Low complexity" evidence="13">
    <location>
        <begin position="1866"/>
        <end position="1889"/>
    </location>
</feature>
<feature type="transmembrane region" description="Helical" evidence="14">
    <location>
        <begin position="2621"/>
        <end position="2645"/>
    </location>
</feature>
<name>A0A078ANI7_STYLE</name>
<evidence type="ECO:0000256" key="6">
    <source>
        <dbReference type="ARBA" id="ARBA00022837"/>
    </source>
</evidence>
<feature type="compositionally biased region" description="Polar residues" evidence="13">
    <location>
        <begin position="1424"/>
        <end position="1439"/>
    </location>
</feature>
<feature type="region of interest" description="Disordered" evidence="13">
    <location>
        <begin position="1394"/>
        <end position="1439"/>
    </location>
</feature>
<feature type="compositionally biased region" description="Basic and acidic residues" evidence="13">
    <location>
        <begin position="1330"/>
        <end position="1355"/>
    </location>
</feature>
<feature type="transmembrane region" description="Helical" evidence="14">
    <location>
        <begin position="2191"/>
        <end position="2211"/>
    </location>
</feature>
<keyword evidence="8 14" id="KW-1133">Transmembrane helix</keyword>
<dbReference type="SUPFAM" id="SSF81324">
    <property type="entry name" value="Voltage-gated potassium channels"/>
    <property type="match status" value="4"/>
</dbReference>
<dbReference type="Gene3D" id="1.10.238.10">
    <property type="entry name" value="EF-hand"/>
    <property type="match status" value="1"/>
</dbReference>
<feature type="compositionally biased region" description="Basic and acidic residues" evidence="13">
    <location>
        <begin position="1075"/>
        <end position="1088"/>
    </location>
</feature>
<evidence type="ECO:0000256" key="11">
    <source>
        <dbReference type="ARBA" id="ARBA00023180"/>
    </source>
</evidence>
<dbReference type="FunFam" id="1.10.287.70:FF:000117">
    <property type="entry name" value="Voltage-gated Ca2+ channel, alpha subunit"/>
    <property type="match status" value="1"/>
</dbReference>
<feature type="compositionally biased region" description="Acidic residues" evidence="13">
    <location>
        <begin position="1968"/>
        <end position="1981"/>
    </location>
</feature>
<evidence type="ECO:0000259" key="15">
    <source>
        <dbReference type="Pfam" id="PF00520"/>
    </source>
</evidence>
<keyword evidence="17" id="KW-1185">Reference proteome</keyword>
<feature type="domain" description="Ion transport" evidence="15">
    <location>
        <begin position="2703"/>
        <end position="2945"/>
    </location>
</feature>
<reference evidence="16 17" key="1">
    <citation type="submission" date="2014-06" db="EMBL/GenBank/DDBJ databases">
        <authorList>
            <person name="Swart Estienne"/>
        </authorList>
    </citation>
    <scope>NUCLEOTIDE SEQUENCE [LARGE SCALE GENOMIC DNA]</scope>
    <source>
        <strain evidence="16 17">130c</strain>
    </source>
</reference>
<feature type="transmembrane region" description="Helical" evidence="14">
    <location>
        <begin position="658"/>
        <end position="678"/>
    </location>
</feature>
<feature type="compositionally biased region" description="Basic residues" evidence="13">
    <location>
        <begin position="1839"/>
        <end position="1851"/>
    </location>
</feature>
<evidence type="ECO:0000313" key="16">
    <source>
        <dbReference type="EMBL" id="CDW83739.1"/>
    </source>
</evidence>
<dbReference type="Pfam" id="PF00520">
    <property type="entry name" value="Ion_trans"/>
    <property type="match status" value="4"/>
</dbReference>
<keyword evidence="7" id="KW-0851">Voltage-gated channel</keyword>
<feature type="transmembrane region" description="Helical" evidence="14">
    <location>
        <begin position="2837"/>
        <end position="2856"/>
    </location>
</feature>
<feature type="region of interest" description="Disordered" evidence="13">
    <location>
        <begin position="851"/>
        <end position="896"/>
    </location>
</feature>
<dbReference type="PANTHER" id="PTHR45628">
    <property type="entry name" value="VOLTAGE-DEPENDENT CALCIUM CHANNEL TYPE A SUBUNIT ALPHA-1"/>
    <property type="match status" value="1"/>
</dbReference>
<dbReference type="Gene3D" id="1.20.120.350">
    <property type="entry name" value="Voltage-gated potassium channels. Chain C"/>
    <property type="match status" value="4"/>
</dbReference>
<feature type="region of interest" description="Disordered" evidence="13">
    <location>
        <begin position="1955"/>
        <end position="1981"/>
    </location>
</feature>
<feature type="transmembrane region" description="Helical" evidence="14">
    <location>
        <begin position="2918"/>
        <end position="2940"/>
    </location>
</feature>